<name>W2SIE7_NECAM</name>
<proteinExistence type="predicted"/>
<dbReference type="Proteomes" id="UP000053676">
    <property type="component" value="Unassembled WGS sequence"/>
</dbReference>
<keyword evidence="2" id="KW-1185">Reference proteome</keyword>
<sequence length="74" mass="8279">MGHLEALGRLDRHYATASTTCPIIRPPTSARRNLINMQSCRVPWGRKLLETHPKRVWGANTGTSSADLNKLPKE</sequence>
<protein>
    <submittedName>
        <fullName evidence="1">Uncharacterized protein</fullName>
    </submittedName>
</protein>
<dbReference type="KEGG" id="nai:NECAME_05496"/>
<organism evidence="1 2">
    <name type="scientific">Necator americanus</name>
    <name type="common">Human hookworm</name>
    <dbReference type="NCBI Taxonomy" id="51031"/>
    <lineage>
        <taxon>Eukaryota</taxon>
        <taxon>Metazoa</taxon>
        <taxon>Ecdysozoa</taxon>
        <taxon>Nematoda</taxon>
        <taxon>Chromadorea</taxon>
        <taxon>Rhabditida</taxon>
        <taxon>Rhabditina</taxon>
        <taxon>Rhabditomorpha</taxon>
        <taxon>Strongyloidea</taxon>
        <taxon>Ancylostomatidae</taxon>
        <taxon>Bunostominae</taxon>
        <taxon>Necator</taxon>
    </lineage>
</organism>
<dbReference type="EMBL" id="KI669223">
    <property type="protein sequence ID" value="ETN68651.1"/>
    <property type="molecule type" value="Genomic_DNA"/>
</dbReference>
<evidence type="ECO:0000313" key="2">
    <source>
        <dbReference type="Proteomes" id="UP000053676"/>
    </source>
</evidence>
<gene>
    <name evidence="1" type="ORF">NECAME_05496</name>
</gene>
<evidence type="ECO:0000313" key="1">
    <source>
        <dbReference type="EMBL" id="ETN68651.1"/>
    </source>
</evidence>
<accession>W2SIE7</accession>
<dbReference type="AlphaFoldDB" id="W2SIE7"/>
<reference evidence="2" key="1">
    <citation type="journal article" date="2014" name="Nat. Genet.">
        <title>Genome of the human hookworm Necator americanus.</title>
        <authorList>
            <person name="Tang Y.T."/>
            <person name="Gao X."/>
            <person name="Rosa B.A."/>
            <person name="Abubucker S."/>
            <person name="Hallsworth-Pepin K."/>
            <person name="Martin J."/>
            <person name="Tyagi R."/>
            <person name="Heizer E."/>
            <person name="Zhang X."/>
            <person name="Bhonagiri-Palsikar V."/>
            <person name="Minx P."/>
            <person name="Warren W.C."/>
            <person name="Wang Q."/>
            <person name="Zhan B."/>
            <person name="Hotez P.J."/>
            <person name="Sternberg P.W."/>
            <person name="Dougall A."/>
            <person name="Gaze S.T."/>
            <person name="Mulvenna J."/>
            <person name="Sotillo J."/>
            <person name="Ranganathan S."/>
            <person name="Rabelo E.M."/>
            <person name="Wilson R.K."/>
            <person name="Felgner P.L."/>
            <person name="Bethony J."/>
            <person name="Hawdon J.M."/>
            <person name="Gasser R.B."/>
            <person name="Loukas A."/>
            <person name="Mitreva M."/>
        </authorList>
    </citation>
    <scope>NUCLEOTIDE SEQUENCE [LARGE SCALE GENOMIC DNA]</scope>
</reference>